<reference evidence="3" key="2">
    <citation type="submission" date="2019-02" db="EMBL/GenBank/DDBJ databases">
        <title>Granulicella sibirica sp. nov., a psychrotolerant acidobacterium isolated from an organic soil layer in forested tundra, West Siberia.</title>
        <authorList>
            <person name="Oshkin I.Y."/>
            <person name="Kulichevskaya I.S."/>
            <person name="Rijpstra W.I.C."/>
            <person name="Sinninghe Damste J.S."/>
            <person name="Rakitin A.L."/>
            <person name="Ravin N.V."/>
            <person name="Dedysh S.N."/>
        </authorList>
    </citation>
    <scope>NUCLEOTIDE SEQUENCE [LARGE SCALE GENOMIC DNA]</scope>
    <source>
        <strain evidence="3">AF10</strain>
    </source>
</reference>
<keyword evidence="3" id="KW-1185">Reference proteome</keyword>
<dbReference type="EMBL" id="RDSM01000002">
    <property type="protein sequence ID" value="RXH56246.1"/>
    <property type="molecule type" value="Genomic_DNA"/>
</dbReference>
<evidence type="ECO:0000259" key="1">
    <source>
        <dbReference type="Pfam" id="PF15919"/>
    </source>
</evidence>
<protein>
    <recommendedName>
        <fullName evidence="1">HicB-like antitoxin of toxin-antitoxin system domain-containing protein</fullName>
    </recommendedName>
</protein>
<dbReference type="Pfam" id="PF15919">
    <property type="entry name" value="HicB_lk_antitox"/>
    <property type="match status" value="1"/>
</dbReference>
<comment type="caution">
    <text evidence="2">The sequence shown here is derived from an EMBL/GenBank/DDBJ whole genome shotgun (WGS) entry which is preliminary data.</text>
</comment>
<evidence type="ECO:0000313" key="3">
    <source>
        <dbReference type="Proteomes" id="UP000289437"/>
    </source>
</evidence>
<sequence length="93" mass="10261">MVVFEAGKTSFSAFAPDIPGCFGLGDTLEETRERYLEAAAAHLAWMASDHDLMPQPVTTTFDFAREPENEATYYVVEWLPIPMPVEAGYAISA</sequence>
<dbReference type="SUPFAM" id="SSF143100">
    <property type="entry name" value="TTHA1013/TTHA0281-like"/>
    <property type="match status" value="1"/>
</dbReference>
<dbReference type="Gene3D" id="3.30.160.250">
    <property type="match status" value="1"/>
</dbReference>
<gene>
    <name evidence="2" type="ORF">GRAN_3103</name>
</gene>
<name>A0A4Q0T3Y1_9BACT</name>
<organism evidence="2 3">
    <name type="scientific">Granulicella sibirica</name>
    <dbReference type="NCBI Taxonomy" id="2479048"/>
    <lineage>
        <taxon>Bacteria</taxon>
        <taxon>Pseudomonadati</taxon>
        <taxon>Acidobacteriota</taxon>
        <taxon>Terriglobia</taxon>
        <taxon>Terriglobales</taxon>
        <taxon>Acidobacteriaceae</taxon>
        <taxon>Granulicella</taxon>
    </lineage>
</organism>
<dbReference type="AlphaFoldDB" id="A0A4Q0T3Y1"/>
<feature type="domain" description="HicB-like antitoxin of toxin-antitoxin system" evidence="1">
    <location>
        <begin position="7"/>
        <end position="71"/>
    </location>
</feature>
<proteinExistence type="predicted"/>
<accession>A0A4Q0T3Y1</accession>
<dbReference type="InterPro" id="IPR035069">
    <property type="entry name" value="TTHA1013/TTHA0281-like"/>
</dbReference>
<dbReference type="InterPro" id="IPR031807">
    <property type="entry name" value="HicB-like"/>
</dbReference>
<evidence type="ECO:0000313" key="2">
    <source>
        <dbReference type="EMBL" id="RXH56246.1"/>
    </source>
</evidence>
<reference evidence="2 3" key="1">
    <citation type="submission" date="2018-11" db="EMBL/GenBank/DDBJ databases">
        <authorList>
            <person name="Mardanov A.V."/>
            <person name="Ravin N.V."/>
            <person name="Dedysh S.N."/>
        </authorList>
    </citation>
    <scope>NUCLEOTIDE SEQUENCE [LARGE SCALE GENOMIC DNA]</scope>
    <source>
        <strain evidence="2 3">AF10</strain>
    </source>
</reference>
<dbReference type="Proteomes" id="UP000289437">
    <property type="component" value="Unassembled WGS sequence"/>
</dbReference>